<proteinExistence type="predicted"/>
<accession>A0AAN4Z5D8</accession>
<name>A0AAN4Z5D8_9BILA</name>
<protein>
    <submittedName>
        <fullName evidence="1">Uncharacterized protein</fullName>
    </submittedName>
</protein>
<reference evidence="2" key="1">
    <citation type="submission" date="2022-10" db="EMBL/GenBank/DDBJ databases">
        <title>Genome assembly of Pristionchus species.</title>
        <authorList>
            <person name="Yoshida K."/>
            <person name="Sommer R.J."/>
        </authorList>
    </citation>
    <scope>NUCLEOTIDE SEQUENCE [LARGE SCALE GENOMIC DNA]</scope>
    <source>
        <strain evidence="2">RS5460</strain>
    </source>
</reference>
<organism evidence="1 2">
    <name type="scientific">Pristionchus mayeri</name>
    <dbReference type="NCBI Taxonomy" id="1317129"/>
    <lineage>
        <taxon>Eukaryota</taxon>
        <taxon>Metazoa</taxon>
        <taxon>Ecdysozoa</taxon>
        <taxon>Nematoda</taxon>
        <taxon>Chromadorea</taxon>
        <taxon>Rhabditida</taxon>
        <taxon>Rhabditina</taxon>
        <taxon>Diplogasteromorpha</taxon>
        <taxon>Diplogasteroidea</taxon>
        <taxon>Neodiplogasteridae</taxon>
        <taxon>Pristionchus</taxon>
    </lineage>
</organism>
<evidence type="ECO:0000313" key="2">
    <source>
        <dbReference type="Proteomes" id="UP001328107"/>
    </source>
</evidence>
<evidence type="ECO:0000313" key="1">
    <source>
        <dbReference type="EMBL" id="GMR30990.1"/>
    </source>
</evidence>
<keyword evidence="2" id="KW-1185">Reference proteome</keyword>
<sequence length="158" mass="18366">LTEEEMQILFEEVVQKIEEQPVLFCSFCNRFMFTTRQTFMHIACPDHIAEMTNVSKGCLQANSLLIAMVGKTRVEQMFEQDTERVNYQRQKWSAMSIDEKGLFPPRTFIEDVNKKYFEDRKISNVKDAKKIATAFLENPNYSTITTALTLHIGNAKVR</sequence>
<comment type="caution">
    <text evidence="1">The sequence shown here is derived from an EMBL/GenBank/DDBJ whole genome shotgun (WGS) entry which is preliminary data.</text>
</comment>
<feature type="non-terminal residue" evidence="1">
    <location>
        <position position="158"/>
    </location>
</feature>
<dbReference type="Proteomes" id="UP001328107">
    <property type="component" value="Unassembled WGS sequence"/>
</dbReference>
<gene>
    <name evidence="1" type="ORF">PMAYCL1PPCAC_01185</name>
</gene>
<dbReference type="AlphaFoldDB" id="A0AAN4Z5D8"/>
<dbReference type="EMBL" id="BTRK01000001">
    <property type="protein sequence ID" value="GMR30990.1"/>
    <property type="molecule type" value="Genomic_DNA"/>
</dbReference>
<feature type="non-terminal residue" evidence="1">
    <location>
        <position position="1"/>
    </location>
</feature>